<feature type="chain" id="PRO_5029789987" evidence="1">
    <location>
        <begin position="25"/>
        <end position="560"/>
    </location>
</feature>
<keyword evidence="3" id="KW-1185">Reference proteome</keyword>
<dbReference type="EMBL" id="WJYA01000004">
    <property type="protein sequence ID" value="MTE26219.1"/>
    <property type="molecule type" value="Genomic_DNA"/>
</dbReference>
<organism evidence="2 3">
    <name type="scientific">Winogradskyella ouciana</name>
    <dbReference type="NCBI Taxonomy" id="2608631"/>
    <lineage>
        <taxon>Bacteria</taxon>
        <taxon>Pseudomonadati</taxon>
        <taxon>Bacteroidota</taxon>
        <taxon>Flavobacteriia</taxon>
        <taxon>Flavobacteriales</taxon>
        <taxon>Flavobacteriaceae</taxon>
        <taxon>Winogradskyella</taxon>
    </lineage>
</organism>
<dbReference type="AlphaFoldDB" id="A0A7K1GED5"/>
<comment type="caution">
    <text evidence="2">The sequence shown here is derived from an EMBL/GenBank/DDBJ whole genome shotgun (WGS) entry which is preliminary data.</text>
</comment>
<evidence type="ECO:0000313" key="2">
    <source>
        <dbReference type="EMBL" id="MTE26219.1"/>
    </source>
</evidence>
<evidence type="ECO:0000256" key="1">
    <source>
        <dbReference type="SAM" id="SignalP"/>
    </source>
</evidence>
<sequence>MKKNKFALQIAVFALIITSFIACDKDFSTLESDILNDDVATNFDILSDQYDIITYTDALEPVQTNGLGLNTLGVYDDNTYGRTTSSFVTQLSTTFGADFGDVVKIDSVVLYIPYFGSIEEVDEDDNVTYEIDSVLGREPIRLSLFESNYFIRDFDPNAEFDETQAYFSNKSASATEPISDAVLEGTLLPFVDYNETTEEFDPIDNIIEISEEGFVLTGLDDEGETQVTQRQFPGIRVQLDTTFWHNKIIDKEGDPVLDSQNNFSEYFRGLYFKAEPVNDDGSFLILNTGAQTSNITIYYTRLTASTSDDEDTTEQASIVLSFGPNRINFMDNEFTSPINDGDETNGDDRLFLKGGEGSIARIKLFNGEDLDEDDNTMNTFETWKSEFVETDEDGKFVRTKRLVNEANLVFYVDQNMVDGKEPDRLFLYDIDNKSPLTDFFIDLTNNSLPSFSKFNHLGPLQRVDDEPTGDGIKYKFRITEHINNILLRDSTNVELGLAVSLNVNLEDILAQRRVQTTDDSEFTTPTSSIITPRGTVLHGNNTEDESKKVYLEIYYTEPNN</sequence>
<name>A0A7K1GED5_9FLAO</name>
<reference evidence="2 3" key="1">
    <citation type="submission" date="2019-11" db="EMBL/GenBank/DDBJ databases">
        <title>Winogradskyella ouciana sp. nov., isolated from the hadal seawater of the Mariana Trench.</title>
        <authorList>
            <person name="Liu R."/>
        </authorList>
    </citation>
    <scope>NUCLEOTIDE SEQUENCE [LARGE SCALE GENOMIC DNA]</scope>
    <source>
        <strain evidence="2 3">ZXX205</strain>
    </source>
</reference>
<gene>
    <name evidence="2" type="ORF">F1003_04665</name>
</gene>
<dbReference type="PROSITE" id="PS51257">
    <property type="entry name" value="PROKAR_LIPOPROTEIN"/>
    <property type="match status" value="1"/>
</dbReference>
<feature type="signal peptide" evidence="1">
    <location>
        <begin position="1"/>
        <end position="24"/>
    </location>
</feature>
<dbReference type="Pfam" id="PF14092">
    <property type="entry name" value="DUF4270"/>
    <property type="match status" value="1"/>
</dbReference>
<dbReference type="RefSeq" id="WP_155088058.1">
    <property type="nucleotide sequence ID" value="NZ_WJYA01000004.1"/>
</dbReference>
<evidence type="ECO:0000313" key="3">
    <source>
        <dbReference type="Proteomes" id="UP000447545"/>
    </source>
</evidence>
<keyword evidence="1" id="KW-0732">Signal</keyword>
<protein>
    <submittedName>
        <fullName evidence="2">DUF4270 family protein</fullName>
    </submittedName>
</protein>
<dbReference type="Proteomes" id="UP000447545">
    <property type="component" value="Unassembled WGS sequence"/>
</dbReference>
<proteinExistence type="predicted"/>
<dbReference type="InterPro" id="IPR025366">
    <property type="entry name" value="DUF4270"/>
</dbReference>
<accession>A0A7K1GED5</accession>